<name>A0ABV5FB57_9FLAO</name>
<dbReference type="PROSITE" id="PS51257">
    <property type="entry name" value="PROKAR_LIPOPROTEIN"/>
    <property type="match status" value="1"/>
</dbReference>
<dbReference type="EMBL" id="JBHMFC010000028">
    <property type="protein sequence ID" value="MFB9056680.1"/>
    <property type="molecule type" value="Genomic_DNA"/>
</dbReference>
<reference evidence="2 3" key="1">
    <citation type="submission" date="2024-09" db="EMBL/GenBank/DDBJ databases">
        <authorList>
            <person name="Sun Q."/>
            <person name="Mori K."/>
        </authorList>
    </citation>
    <scope>NUCLEOTIDE SEQUENCE [LARGE SCALE GENOMIC DNA]</scope>
    <source>
        <strain evidence="2 3">CECT 8622</strain>
    </source>
</reference>
<dbReference type="RefSeq" id="WP_379860875.1">
    <property type="nucleotide sequence ID" value="NZ_JBHMFC010000028.1"/>
</dbReference>
<gene>
    <name evidence="2" type="ORF">ACFFU9_07985</name>
</gene>
<accession>A0ABV5FB57</accession>
<feature type="chain" id="PRO_5045218457" description="Lipoprotein" evidence="1">
    <location>
        <begin position="21"/>
        <end position="222"/>
    </location>
</feature>
<protein>
    <recommendedName>
        <fullName evidence="4">Lipoprotein</fullName>
    </recommendedName>
</protein>
<evidence type="ECO:0000313" key="3">
    <source>
        <dbReference type="Proteomes" id="UP001589585"/>
    </source>
</evidence>
<feature type="signal peptide" evidence="1">
    <location>
        <begin position="1"/>
        <end position="20"/>
    </location>
</feature>
<organism evidence="2 3">
    <name type="scientific">Mariniflexile ostreae</name>
    <dbReference type="NCBI Taxonomy" id="1520892"/>
    <lineage>
        <taxon>Bacteria</taxon>
        <taxon>Pseudomonadati</taxon>
        <taxon>Bacteroidota</taxon>
        <taxon>Flavobacteriia</taxon>
        <taxon>Flavobacteriales</taxon>
        <taxon>Flavobacteriaceae</taxon>
        <taxon>Mariniflexile</taxon>
    </lineage>
</organism>
<keyword evidence="3" id="KW-1185">Reference proteome</keyword>
<proteinExistence type="predicted"/>
<sequence>MRYTLIFLLNLFFLSCSSIPNEYLANDDACHYTDPIFKITKEELFLNPNILKQSKDENGDIVLTDNKNYKNLFSVLSGGYIANYQTNKKLGIDKWVLYRKNRTIKRVSFIYLNGTKEISQETHYDEKGNITKIIDYEKGYKICWKEAIEIVKKIAKKDIEKYEIKGYNLSHNNLNEFPNGNPEWQISLDGNEEYEEKDTKIYAIDGVTGKLIRTYKITMEHY</sequence>
<dbReference type="Proteomes" id="UP001589585">
    <property type="component" value="Unassembled WGS sequence"/>
</dbReference>
<evidence type="ECO:0000256" key="1">
    <source>
        <dbReference type="SAM" id="SignalP"/>
    </source>
</evidence>
<evidence type="ECO:0008006" key="4">
    <source>
        <dbReference type="Google" id="ProtNLM"/>
    </source>
</evidence>
<comment type="caution">
    <text evidence="2">The sequence shown here is derived from an EMBL/GenBank/DDBJ whole genome shotgun (WGS) entry which is preliminary data.</text>
</comment>
<evidence type="ECO:0000313" key="2">
    <source>
        <dbReference type="EMBL" id="MFB9056680.1"/>
    </source>
</evidence>
<keyword evidence="1" id="KW-0732">Signal</keyword>